<dbReference type="InterPro" id="IPR013783">
    <property type="entry name" value="Ig-like_fold"/>
</dbReference>
<dbReference type="PROSITE" id="PS50835">
    <property type="entry name" value="IG_LIKE"/>
    <property type="match status" value="1"/>
</dbReference>
<dbReference type="GO" id="GO:0007156">
    <property type="term" value="P:homophilic cell adhesion via plasma membrane adhesion molecules"/>
    <property type="evidence" value="ECO:0007669"/>
    <property type="project" value="TreeGrafter"/>
</dbReference>
<feature type="domain" description="Ig-like" evidence="1">
    <location>
        <begin position="71"/>
        <end position="165"/>
    </location>
</feature>
<accession>A0A6P7XRI9</accession>
<dbReference type="GO" id="GO:0043025">
    <property type="term" value="C:neuronal cell body"/>
    <property type="evidence" value="ECO:0007669"/>
    <property type="project" value="TreeGrafter"/>
</dbReference>
<dbReference type="GO" id="GO:0030424">
    <property type="term" value="C:axon"/>
    <property type="evidence" value="ECO:0007669"/>
    <property type="project" value="TreeGrafter"/>
</dbReference>
<gene>
    <name evidence="3" type="primary">LOC115467380</name>
</gene>
<protein>
    <submittedName>
        <fullName evidence="3">MAM domain-containing glycosylphosphatidylinositol anchor protein 1-like</fullName>
    </submittedName>
</protein>
<dbReference type="KEGG" id="muo:115467380"/>
<evidence type="ECO:0000313" key="2">
    <source>
        <dbReference type="Proteomes" id="UP000515156"/>
    </source>
</evidence>
<dbReference type="PANTHER" id="PTHR45080">
    <property type="entry name" value="CONTACTIN 5"/>
    <property type="match status" value="1"/>
</dbReference>
<evidence type="ECO:0000259" key="1">
    <source>
        <dbReference type="PROSITE" id="PS50835"/>
    </source>
</evidence>
<dbReference type="Proteomes" id="UP000515156">
    <property type="component" value="Chromosome 3"/>
</dbReference>
<dbReference type="InParanoid" id="A0A6P7XRI9"/>
<name>A0A6P7XRI9_9AMPH</name>
<dbReference type="InterPro" id="IPR050958">
    <property type="entry name" value="Cell_Adh-Cytoskel_Orgn"/>
</dbReference>
<dbReference type="GO" id="GO:0008046">
    <property type="term" value="F:axon guidance receptor activity"/>
    <property type="evidence" value="ECO:0007669"/>
    <property type="project" value="TreeGrafter"/>
</dbReference>
<dbReference type="SUPFAM" id="SSF48726">
    <property type="entry name" value="Immunoglobulin"/>
    <property type="match status" value="1"/>
</dbReference>
<dbReference type="GO" id="GO:0050808">
    <property type="term" value="P:synapse organization"/>
    <property type="evidence" value="ECO:0007669"/>
    <property type="project" value="TreeGrafter"/>
</dbReference>
<dbReference type="InterPro" id="IPR036179">
    <property type="entry name" value="Ig-like_dom_sf"/>
</dbReference>
<dbReference type="Gene3D" id="2.60.40.10">
    <property type="entry name" value="Immunoglobulins"/>
    <property type="match status" value="1"/>
</dbReference>
<dbReference type="RefSeq" id="XP_030055113.1">
    <property type="nucleotide sequence ID" value="XM_030199253.1"/>
</dbReference>
<organism evidence="2 3">
    <name type="scientific">Microcaecilia unicolor</name>
    <dbReference type="NCBI Taxonomy" id="1415580"/>
    <lineage>
        <taxon>Eukaryota</taxon>
        <taxon>Metazoa</taxon>
        <taxon>Chordata</taxon>
        <taxon>Craniata</taxon>
        <taxon>Vertebrata</taxon>
        <taxon>Euteleostomi</taxon>
        <taxon>Amphibia</taxon>
        <taxon>Gymnophiona</taxon>
        <taxon>Siphonopidae</taxon>
        <taxon>Microcaecilia</taxon>
    </lineage>
</organism>
<reference evidence="3" key="1">
    <citation type="submission" date="2025-08" db="UniProtKB">
        <authorList>
            <consortium name="RefSeq"/>
        </authorList>
    </citation>
    <scope>IDENTIFICATION</scope>
</reference>
<dbReference type="GO" id="GO:0005886">
    <property type="term" value="C:plasma membrane"/>
    <property type="evidence" value="ECO:0007669"/>
    <property type="project" value="TreeGrafter"/>
</dbReference>
<dbReference type="PANTHER" id="PTHR45080:SF32">
    <property type="entry name" value="MAM DOMAIN CONTAINING GLYCOSYLPHOSPHATIDYLINOSITOL ANCHOR 1"/>
    <property type="match status" value="1"/>
</dbReference>
<evidence type="ECO:0000313" key="3">
    <source>
        <dbReference type="RefSeq" id="XP_030055113.1"/>
    </source>
</evidence>
<dbReference type="AlphaFoldDB" id="A0A6P7XRI9"/>
<keyword evidence="2" id="KW-1185">Reference proteome</keyword>
<proteinExistence type="predicted"/>
<dbReference type="GeneID" id="115467380"/>
<dbReference type="OrthoDB" id="6107927at2759"/>
<sequence>MDWQTEEGREELEREESVEEEPMYISVLAKKKGEQLKGLFASWFNREEEVFTAGGETPNNCLSPDPSGRLPGVTAVPPVVEPTLEDIRQGLGRSVVMRCTMLKGSPMKVATAIWRFNKNLLTVPLLEQLEYSELKIDSLSREASGTYECSISNHVGSSTCVFQVSGRAYSPEFYFDTPNPVKAQKQSKNYSYVLQWTQREPDAVDPVTSYRLDIQQVRHQPPWDALLQDRWSEGPRVALQKRKASQFPSDILKVFQLNPRLEG</sequence>
<dbReference type="InterPro" id="IPR007110">
    <property type="entry name" value="Ig-like_dom"/>
</dbReference>